<dbReference type="Gene3D" id="2.40.50.1020">
    <property type="entry name" value="LytTr DNA-binding domain"/>
    <property type="match status" value="1"/>
</dbReference>
<evidence type="ECO:0000313" key="5">
    <source>
        <dbReference type="Proteomes" id="UP000190897"/>
    </source>
</evidence>
<dbReference type="Gene3D" id="3.40.50.2300">
    <property type="match status" value="1"/>
</dbReference>
<accession>A0A1T5HFB4</accession>
<dbReference type="EMBL" id="FUZA01000013">
    <property type="protein sequence ID" value="SKC19352.1"/>
    <property type="molecule type" value="Genomic_DNA"/>
</dbReference>
<gene>
    <name evidence="4" type="ORF">SAMN05660293_05459</name>
</gene>
<dbReference type="Proteomes" id="UP000190897">
    <property type="component" value="Unassembled WGS sequence"/>
</dbReference>
<dbReference type="RefSeq" id="WP_082217877.1">
    <property type="nucleotide sequence ID" value="NZ_FUZA01000013.1"/>
</dbReference>
<dbReference type="PROSITE" id="PS50110">
    <property type="entry name" value="RESPONSE_REGULATORY"/>
    <property type="match status" value="1"/>
</dbReference>
<dbReference type="InterPro" id="IPR011006">
    <property type="entry name" value="CheY-like_superfamily"/>
</dbReference>
<keyword evidence="1" id="KW-0597">Phosphoprotein</keyword>
<dbReference type="PANTHER" id="PTHR37299:SF1">
    <property type="entry name" value="STAGE 0 SPORULATION PROTEIN A HOMOLOG"/>
    <property type="match status" value="1"/>
</dbReference>
<dbReference type="AlphaFoldDB" id="A0A1T5HFB4"/>
<name>A0A1T5HFB4_9BACT</name>
<dbReference type="PANTHER" id="PTHR37299">
    <property type="entry name" value="TRANSCRIPTIONAL REGULATOR-RELATED"/>
    <property type="match status" value="1"/>
</dbReference>
<evidence type="ECO:0000313" key="4">
    <source>
        <dbReference type="EMBL" id="SKC19352.1"/>
    </source>
</evidence>
<dbReference type="InterPro" id="IPR001789">
    <property type="entry name" value="Sig_transdc_resp-reg_receiver"/>
</dbReference>
<keyword evidence="5" id="KW-1185">Reference proteome</keyword>
<dbReference type="STRING" id="651661.SAMN05660293_05459"/>
<dbReference type="SUPFAM" id="SSF52172">
    <property type="entry name" value="CheY-like"/>
    <property type="match status" value="1"/>
</dbReference>
<dbReference type="Pfam" id="PF04397">
    <property type="entry name" value="LytTR"/>
    <property type="match status" value="1"/>
</dbReference>
<dbReference type="PROSITE" id="PS50930">
    <property type="entry name" value="HTH_LYTTR"/>
    <property type="match status" value="1"/>
</dbReference>
<dbReference type="GO" id="GO:0003677">
    <property type="term" value="F:DNA binding"/>
    <property type="evidence" value="ECO:0007669"/>
    <property type="project" value="InterPro"/>
</dbReference>
<organism evidence="4 5">
    <name type="scientific">Dyadobacter psychrophilus</name>
    <dbReference type="NCBI Taxonomy" id="651661"/>
    <lineage>
        <taxon>Bacteria</taxon>
        <taxon>Pseudomonadati</taxon>
        <taxon>Bacteroidota</taxon>
        <taxon>Cytophagia</taxon>
        <taxon>Cytophagales</taxon>
        <taxon>Spirosomataceae</taxon>
        <taxon>Dyadobacter</taxon>
    </lineage>
</organism>
<dbReference type="InterPro" id="IPR007492">
    <property type="entry name" value="LytTR_DNA-bd_dom"/>
</dbReference>
<dbReference type="GO" id="GO:0000156">
    <property type="term" value="F:phosphorelay response regulator activity"/>
    <property type="evidence" value="ECO:0007669"/>
    <property type="project" value="InterPro"/>
</dbReference>
<protein>
    <submittedName>
        <fullName evidence="4">Two component transcriptional regulator, LytTR family</fullName>
    </submittedName>
</protein>
<dbReference type="Pfam" id="PF00072">
    <property type="entry name" value="Response_reg"/>
    <property type="match status" value="1"/>
</dbReference>
<dbReference type="SMART" id="SM00448">
    <property type="entry name" value="REC"/>
    <property type="match status" value="1"/>
</dbReference>
<feature type="modified residue" description="4-aspartylphosphate" evidence="1">
    <location>
        <position position="53"/>
    </location>
</feature>
<evidence type="ECO:0000256" key="1">
    <source>
        <dbReference type="PROSITE-ProRule" id="PRU00169"/>
    </source>
</evidence>
<proteinExistence type="predicted"/>
<feature type="domain" description="HTH LytTR-type" evidence="3">
    <location>
        <begin position="130"/>
        <end position="222"/>
    </location>
</feature>
<dbReference type="OrthoDB" id="1646880at2"/>
<dbReference type="InterPro" id="IPR046947">
    <property type="entry name" value="LytR-like"/>
</dbReference>
<evidence type="ECO:0000259" key="3">
    <source>
        <dbReference type="PROSITE" id="PS50930"/>
    </source>
</evidence>
<dbReference type="SMART" id="SM00850">
    <property type="entry name" value="LytTR"/>
    <property type="match status" value="1"/>
</dbReference>
<sequence length="231" mass="26551">MKCIAIDDEPLALDVLRNYISKIVSLDLVQTFDDALAGADFLQNNNIDLLFIDINMPDMSGLELVSRLENKPMVIFTTAHKKFAHEGFELEALDYLLKPIGFERFEKAVNKAVERYQFLRSASVHVSDFIVVRSKYKVVKIGLDDIEFIESMEDYIKIHLLSSRHPVLTLMSLKGILEILPQSRFSRIHRSYIVPDAFVKSIQNKKVKLVSGKELPISDSYLDFILSWKNR</sequence>
<feature type="domain" description="Response regulatory" evidence="2">
    <location>
        <begin position="2"/>
        <end position="113"/>
    </location>
</feature>
<evidence type="ECO:0000259" key="2">
    <source>
        <dbReference type="PROSITE" id="PS50110"/>
    </source>
</evidence>
<reference evidence="5" key="1">
    <citation type="submission" date="2017-02" db="EMBL/GenBank/DDBJ databases">
        <authorList>
            <person name="Varghese N."/>
            <person name="Submissions S."/>
        </authorList>
    </citation>
    <scope>NUCLEOTIDE SEQUENCE [LARGE SCALE GENOMIC DNA]</scope>
    <source>
        <strain evidence="5">DSM 22270</strain>
    </source>
</reference>